<organism evidence="2 3">
    <name type="scientific">Ruegeria spongiae</name>
    <dbReference type="NCBI Taxonomy" id="2942209"/>
    <lineage>
        <taxon>Bacteria</taxon>
        <taxon>Pseudomonadati</taxon>
        <taxon>Pseudomonadota</taxon>
        <taxon>Alphaproteobacteria</taxon>
        <taxon>Rhodobacterales</taxon>
        <taxon>Roseobacteraceae</taxon>
        <taxon>Ruegeria</taxon>
    </lineage>
</organism>
<feature type="domain" description="Hedgehog/Intein (Hint)" evidence="1">
    <location>
        <begin position="151"/>
        <end position="297"/>
    </location>
</feature>
<dbReference type="Proteomes" id="UP001203880">
    <property type="component" value="Unassembled WGS sequence"/>
</dbReference>
<evidence type="ECO:0000313" key="3">
    <source>
        <dbReference type="Proteomes" id="UP001203880"/>
    </source>
</evidence>
<name>A0ABT0Q374_9RHOB</name>
<protein>
    <submittedName>
        <fullName evidence="2">Hint domain-containing protein</fullName>
    </submittedName>
</protein>
<dbReference type="InterPro" id="IPR028992">
    <property type="entry name" value="Hedgehog/Intein_dom"/>
</dbReference>
<reference evidence="2" key="1">
    <citation type="submission" date="2022-05" db="EMBL/GenBank/DDBJ databases">
        <authorList>
            <person name="Park J.-S."/>
        </authorList>
    </citation>
    <scope>NUCLEOTIDE SEQUENCE</scope>
    <source>
        <strain evidence="2">2012CJ41-6</strain>
    </source>
</reference>
<dbReference type="InterPro" id="IPR036844">
    <property type="entry name" value="Hint_dom_sf"/>
</dbReference>
<evidence type="ECO:0000259" key="1">
    <source>
        <dbReference type="Pfam" id="PF13403"/>
    </source>
</evidence>
<dbReference type="Pfam" id="PF13403">
    <property type="entry name" value="Hint_2"/>
    <property type="match status" value="1"/>
</dbReference>
<keyword evidence="3" id="KW-1185">Reference proteome</keyword>
<proteinExistence type="predicted"/>
<evidence type="ECO:0000313" key="2">
    <source>
        <dbReference type="EMBL" id="MCL6284280.1"/>
    </source>
</evidence>
<accession>A0ABT0Q374</accession>
<dbReference type="SUPFAM" id="SSF51294">
    <property type="entry name" value="Hedgehog/intein (Hint) domain"/>
    <property type="match status" value="1"/>
</dbReference>
<dbReference type="EMBL" id="JAMFMB010000014">
    <property type="protein sequence ID" value="MCL6284280.1"/>
    <property type="molecule type" value="Genomic_DNA"/>
</dbReference>
<comment type="caution">
    <text evidence="2">The sequence shown here is derived from an EMBL/GenBank/DDBJ whole genome shotgun (WGS) entry which is preliminary data.</text>
</comment>
<dbReference type="RefSeq" id="WP_249710288.1">
    <property type="nucleotide sequence ID" value="NZ_JAMFMB010000014.1"/>
</dbReference>
<gene>
    <name evidence="2" type="ORF">M3P21_12165</name>
</gene>
<sequence length="357" mass="38529">MPVTTYELYTPTDLVFAGNTVALVGGYTGDNDVILTVDDDDDVLNGDRFRNEDGNDTNQFGTAVLADGTVIGGPAVTVYSEQQFALTAPGEDPITLYQIEIDSNPASTSGNGILVGYLPSVPLKPGVTYTFSTSNTVATNAPDYPTIDGAICFTAESMIDTEAGPCRAGALTPGTMIRTRDNGYQPLRWIARRKLDCCDLEQAPALRPILFEPHALGPLQPERKMRLSPQHRVLVNTAANELLFGTGTVLAPAKGLTNGTTIRVDETAEEVEYIHLMFDDHQIIFADGLEAESFVPGAWALRVLPQAAREEFNALFPQFSLDGAPDNYSAYPAISVREAALLEPRARCTDQSASHRV</sequence>